<comment type="caution">
    <text evidence="1">The sequence shown here is derived from an EMBL/GenBank/DDBJ whole genome shotgun (WGS) entry which is preliminary data.</text>
</comment>
<proteinExistence type="predicted"/>
<gene>
    <name evidence="1" type="ORF">CN398_04980</name>
</gene>
<dbReference type="Proteomes" id="UP000220397">
    <property type="component" value="Unassembled WGS sequence"/>
</dbReference>
<accession>A0A9X6VE16</accession>
<dbReference type="EMBL" id="NTUS01000013">
    <property type="protein sequence ID" value="PFB08998.1"/>
    <property type="molecule type" value="Genomic_DNA"/>
</dbReference>
<reference evidence="1 2" key="1">
    <citation type="submission" date="2017-09" db="EMBL/GenBank/DDBJ databases">
        <title>Large-scale bioinformatics analysis of Bacillus genomes uncovers conserved roles of natural products in bacterial physiology.</title>
        <authorList>
            <consortium name="Agbiome Team Llc"/>
            <person name="Bleich R.M."/>
            <person name="Kirk G.J."/>
            <person name="Santa Maria K.C."/>
            <person name="Allen S.E."/>
            <person name="Farag S."/>
            <person name="Shank E.A."/>
            <person name="Bowers A."/>
        </authorList>
    </citation>
    <scope>NUCLEOTIDE SEQUENCE [LARGE SCALE GENOMIC DNA]</scope>
    <source>
        <strain evidence="1 2">AFS015413</strain>
    </source>
</reference>
<organism evidence="1 2">
    <name type="scientific">Bacillus thuringiensis</name>
    <dbReference type="NCBI Taxonomy" id="1428"/>
    <lineage>
        <taxon>Bacteria</taxon>
        <taxon>Bacillati</taxon>
        <taxon>Bacillota</taxon>
        <taxon>Bacilli</taxon>
        <taxon>Bacillales</taxon>
        <taxon>Bacillaceae</taxon>
        <taxon>Bacillus</taxon>
        <taxon>Bacillus cereus group</taxon>
    </lineage>
</organism>
<evidence type="ECO:0000313" key="2">
    <source>
        <dbReference type="Proteomes" id="UP000220397"/>
    </source>
</evidence>
<protein>
    <submittedName>
        <fullName evidence="1">Uncharacterized protein</fullName>
    </submittedName>
</protein>
<dbReference type="AlphaFoldDB" id="A0A9X6VE16"/>
<evidence type="ECO:0000313" key="1">
    <source>
        <dbReference type="EMBL" id="PFB08998.1"/>
    </source>
</evidence>
<name>A0A9X6VE16_BACTU</name>
<sequence>MWPFRKQETSQVQWKERVNIKDDEVDEYEEEEDDDDKETLSFLIHFTKSRVYVYVADDEFYEDEGVMKTCGKDYCVYRFMGECVSLQKKVLVSRTDTINEVLDMYDLKESENTPYKIIEIEPYQDEDDDDE</sequence>
<dbReference type="RefSeq" id="WP_098368524.1">
    <property type="nucleotide sequence ID" value="NZ_JARSYC010000101.1"/>
</dbReference>